<feature type="region of interest" description="Disordered" evidence="1">
    <location>
        <begin position="19"/>
        <end position="47"/>
    </location>
</feature>
<protein>
    <submittedName>
        <fullName evidence="2">Uncharacterized protein</fullName>
    </submittedName>
</protein>
<sequence length="47" mass="4928">MAAEERFVAGVGEGATVARLTRSARGTSGNSRRPQDMAGSSRRTCDT</sequence>
<reference evidence="3" key="2">
    <citation type="journal article" date="2008" name="Nucleic Acids Res.">
        <title>The rice annotation project database (RAP-DB): 2008 update.</title>
        <authorList>
            <consortium name="The rice annotation project (RAP)"/>
        </authorList>
    </citation>
    <scope>GENOME REANNOTATION</scope>
    <source>
        <strain evidence="3">cv. Nipponbare</strain>
    </source>
</reference>
<dbReference type="AlphaFoldDB" id="Q75GQ9"/>
<evidence type="ECO:0000256" key="1">
    <source>
        <dbReference type="SAM" id="MobiDB-lite"/>
    </source>
</evidence>
<evidence type="ECO:0000313" key="2">
    <source>
        <dbReference type="EMBL" id="AAS07104.1"/>
    </source>
</evidence>
<proteinExistence type="predicted"/>
<dbReference type="EMBL" id="AC139174">
    <property type="protein sequence ID" value="AAS07104.1"/>
    <property type="molecule type" value="Genomic_DNA"/>
</dbReference>
<organism evidence="2 3">
    <name type="scientific">Oryza sativa subsp. japonica</name>
    <name type="common">Rice</name>
    <dbReference type="NCBI Taxonomy" id="39947"/>
    <lineage>
        <taxon>Eukaryota</taxon>
        <taxon>Viridiplantae</taxon>
        <taxon>Streptophyta</taxon>
        <taxon>Embryophyta</taxon>
        <taxon>Tracheophyta</taxon>
        <taxon>Spermatophyta</taxon>
        <taxon>Magnoliopsida</taxon>
        <taxon>Liliopsida</taxon>
        <taxon>Poales</taxon>
        <taxon>Poaceae</taxon>
        <taxon>BOP clade</taxon>
        <taxon>Oryzoideae</taxon>
        <taxon>Oryzeae</taxon>
        <taxon>Oryzinae</taxon>
        <taxon>Oryza</taxon>
        <taxon>Oryza sativa</taxon>
    </lineage>
</organism>
<evidence type="ECO:0000313" key="3">
    <source>
        <dbReference type="Proteomes" id="UP000000763"/>
    </source>
</evidence>
<accession>Q75GQ9</accession>
<name>Q75GQ9_ORYSJ</name>
<dbReference type="Proteomes" id="UP000000763">
    <property type="component" value="Chromosome 3"/>
</dbReference>
<gene>
    <name evidence="2" type="primary">OSJNBb0065L20.4</name>
</gene>
<reference evidence="3" key="1">
    <citation type="journal article" date="2005" name="Nature">
        <title>The map-based sequence of the rice genome.</title>
        <authorList>
            <consortium name="International rice genome sequencing project (IRGSP)"/>
            <person name="Matsumoto T."/>
            <person name="Wu J."/>
            <person name="Kanamori H."/>
            <person name="Katayose Y."/>
            <person name="Fujisawa M."/>
            <person name="Namiki N."/>
            <person name="Mizuno H."/>
            <person name="Yamamoto K."/>
            <person name="Antonio B.A."/>
            <person name="Baba T."/>
            <person name="Sakata K."/>
            <person name="Nagamura Y."/>
            <person name="Aoki H."/>
            <person name="Arikawa K."/>
            <person name="Arita K."/>
            <person name="Bito T."/>
            <person name="Chiden Y."/>
            <person name="Fujitsuka N."/>
            <person name="Fukunaka R."/>
            <person name="Hamada M."/>
            <person name="Harada C."/>
            <person name="Hayashi A."/>
            <person name="Hijishita S."/>
            <person name="Honda M."/>
            <person name="Hosokawa S."/>
            <person name="Ichikawa Y."/>
            <person name="Idonuma A."/>
            <person name="Iijima M."/>
            <person name="Ikeda M."/>
            <person name="Ikeno M."/>
            <person name="Ito K."/>
            <person name="Ito S."/>
            <person name="Ito T."/>
            <person name="Ito Y."/>
            <person name="Ito Y."/>
            <person name="Iwabuchi A."/>
            <person name="Kamiya K."/>
            <person name="Karasawa W."/>
            <person name="Kurita K."/>
            <person name="Katagiri S."/>
            <person name="Kikuta A."/>
            <person name="Kobayashi H."/>
            <person name="Kobayashi N."/>
            <person name="Machita K."/>
            <person name="Maehara T."/>
            <person name="Masukawa M."/>
            <person name="Mizubayashi T."/>
            <person name="Mukai Y."/>
            <person name="Nagasaki H."/>
            <person name="Nagata Y."/>
            <person name="Naito S."/>
            <person name="Nakashima M."/>
            <person name="Nakama Y."/>
            <person name="Nakamichi Y."/>
            <person name="Nakamura M."/>
            <person name="Meguro A."/>
            <person name="Negishi M."/>
            <person name="Ohta I."/>
            <person name="Ohta T."/>
            <person name="Okamoto M."/>
            <person name="Ono N."/>
            <person name="Saji S."/>
            <person name="Sakaguchi M."/>
            <person name="Sakai K."/>
            <person name="Shibata M."/>
            <person name="Shimokawa T."/>
            <person name="Song J."/>
            <person name="Takazaki Y."/>
            <person name="Terasawa K."/>
            <person name="Tsugane M."/>
            <person name="Tsuji K."/>
            <person name="Ueda S."/>
            <person name="Waki K."/>
            <person name="Yamagata H."/>
            <person name="Yamamoto M."/>
            <person name="Yamamoto S."/>
            <person name="Yamane H."/>
            <person name="Yoshiki S."/>
            <person name="Yoshihara R."/>
            <person name="Yukawa K."/>
            <person name="Zhong H."/>
            <person name="Yano M."/>
            <person name="Yuan Q."/>
            <person name="Ouyang S."/>
            <person name="Liu J."/>
            <person name="Jones K.M."/>
            <person name="Gansberger K."/>
            <person name="Moffat K."/>
            <person name="Hill J."/>
            <person name="Bera J."/>
            <person name="Fadrosh D."/>
            <person name="Jin S."/>
            <person name="Johri S."/>
            <person name="Kim M."/>
            <person name="Overton L."/>
            <person name="Reardon M."/>
            <person name="Tsitrin T."/>
            <person name="Vuong H."/>
            <person name="Weaver B."/>
            <person name="Ciecko A."/>
            <person name="Tallon L."/>
            <person name="Jackson J."/>
            <person name="Pai G."/>
            <person name="Aken S.V."/>
            <person name="Utterback T."/>
            <person name="Reidmuller S."/>
            <person name="Feldblyum T."/>
            <person name="Hsiao J."/>
            <person name="Zismann V."/>
            <person name="Iobst S."/>
            <person name="de Vazeille A.R."/>
            <person name="Buell C.R."/>
            <person name="Ying K."/>
            <person name="Li Y."/>
            <person name="Lu T."/>
            <person name="Huang Y."/>
            <person name="Zhao Q."/>
            <person name="Feng Q."/>
            <person name="Zhang L."/>
            <person name="Zhu J."/>
            <person name="Weng Q."/>
            <person name="Mu J."/>
            <person name="Lu Y."/>
            <person name="Fan D."/>
            <person name="Liu Y."/>
            <person name="Guan J."/>
            <person name="Zhang Y."/>
            <person name="Yu S."/>
            <person name="Liu X."/>
            <person name="Zhang Y."/>
            <person name="Hong G."/>
            <person name="Han B."/>
            <person name="Choisne N."/>
            <person name="Demange N."/>
            <person name="Orjeda G."/>
            <person name="Samain S."/>
            <person name="Cattolico L."/>
            <person name="Pelletier E."/>
            <person name="Couloux A."/>
            <person name="Segurens B."/>
            <person name="Wincker P."/>
            <person name="D'Hont A."/>
            <person name="Scarpelli C."/>
            <person name="Weissenbach J."/>
            <person name="Salanoubat M."/>
            <person name="Quetier F."/>
            <person name="Yu Y."/>
            <person name="Kim H.R."/>
            <person name="Rambo T."/>
            <person name="Currie J."/>
            <person name="Collura K."/>
            <person name="Luo M."/>
            <person name="Yang T."/>
            <person name="Ammiraju J.S.S."/>
            <person name="Engler F."/>
            <person name="Soderlund C."/>
            <person name="Wing R.A."/>
            <person name="Palmer L.E."/>
            <person name="de la Bastide M."/>
            <person name="Spiegel L."/>
            <person name="Nascimento L."/>
            <person name="Zutavern T."/>
            <person name="O'Shaughnessy A."/>
            <person name="Dike S."/>
            <person name="Dedhia N."/>
            <person name="Preston R."/>
            <person name="Balija V."/>
            <person name="McCombie W.R."/>
            <person name="Chow T."/>
            <person name="Chen H."/>
            <person name="Chung M."/>
            <person name="Chen C."/>
            <person name="Shaw J."/>
            <person name="Wu H."/>
            <person name="Hsiao K."/>
            <person name="Chao Y."/>
            <person name="Chu M."/>
            <person name="Cheng C."/>
            <person name="Hour A."/>
            <person name="Lee P."/>
            <person name="Lin S."/>
            <person name="Lin Y."/>
            <person name="Liou J."/>
            <person name="Liu S."/>
            <person name="Hsing Y."/>
            <person name="Raghuvanshi S."/>
            <person name="Mohanty A."/>
            <person name="Bharti A.K."/>
            <person name="Gaur A."/>
            <person name="Gupta V."/>
            <person name="Kumar D."/>
            <person name="Ravi V."/>
            <person name="Vij S."/>
            <person name="Kapur A."/>
            <person name="Khurana P."/>
            <person name="Khurana P."/>
            <person name="Khurana J.P."/>
            <person name="Tyagi A.K."/>
            <person name="Gaikwad K."/>
            <person name="Singh A."/>
            <person name="Dalal V."/>
            <person name="Srivastava S."/>
            <person name="Dixit A."/>
            <person name="Pal A.K."/>
            <person name="Ghazi I.A."/>
            <person name="Yadav M."/>
            <person name="Pandit A."/>
            <person name="Bhargava A."/>
            <person name="Sureshbabu K."/>
            <person name="Batra K."/>
            <person name="Sharma T.R."/>
            <person name="Mohapatra T."/>
            <person name="Singh N.K."/>
            <person name="Messing J."/>
            <person name="Nelson A.B."/>
            <person name="Fuks G."/>
            <person name="Kavchok S."/>
            <person name="Keizer G."/>
            <person name="Linton E."/>
            <person name="Llaca V."/>
            <person name="Song R."/>
            <person name="Tanyolac B."/>
            <person name="Young S."/>
            <person name="Ho-Il K."/>
            <person name="Hahn J.H."/>
            <person name="Sangsakoo G."/>
            <person name="Vanavichit A."/>
            <person name="de Mattos Luiz.A.T."/>
            <person name="Zimmer P.D."/>
            <person name="Malone G."/>
            <person name="Dellagostin O."/>
            <person name="de Oliveira A.C."/>
            <person name="Bevan M."/>
            <person name="Bancroft I."/>
            <person name="Minx P."/>
            <person name="Cordum H."/>
            <person name="Wilson R."/>
            <person name="Cheng Z."/>
            <person name="Jin W."/>
            <person name="Jiang J."/>
            <person name="Leong S.A."/>
            <person name="Iwama H."/>
            <person name="Gojobori T."/>
            <person name="Itoh T."/>
            <person name="Niimura Y."/>
            <person name="Fujii Y."/>
            <person name="Habara T."/>
            <person name="Sakai H."/>
            <person name="Sato Y."/>
            <person name="Wilson G."/>
            <person name="Kumar K."/>
            <person name="McCouch S."/>
            <person name="Juretic N."/>
            <person name="Hoen D."/>
            <person name="Wright S."/>
            <person name="Bruskiewich R."/>
            <person name="Bureau T."/>
            <person name="Miyao A."/>
            <person name="Hirochika H."/>
            <person name="Nishikawa T."/>
            <person name="Kadowaki K."/>
            <person name="Sugiura M."/>
            <person name="Burr B."/>
            <person name="Sasaki T."/>
        </authorList>
    </citation>
    <scope>NUCLEOTIDE SEQUENCE [LARGE SCALE GENOMIC DNA]</scope>
    <source>
        <strain evidence="3">cv. Nipponbare</strain>
    </source>
</reference>